<reference evidence="1 2" key="1">
    <citation type="submission" date="2019-12" db="EMBL/GenBank/DDBJ databases">
        <title>Isolation and characterization of three novel carbon monoxide-oxidizing members of Halobacteria from salione crusts and soils.</title>
        <authorList>
            <person name="Myers M.R."/>
            <person name="King G.M."/>
        </authorList>
    </citation>
    <scope>NUCLEOTIDE SEQUENCE [LARGE SCALE GENOMIC DNA]</scope>
    <source>
        <strain evidence="1 2">WSH3</strain>
    </source>
</reference>
<dbReference type="Gene3D" id="3.90.550.10">
    <property type="entry name" value="Spore Coat Polysaccharide Biosynthesis Protein SpsA, Chain A"/>
    <property type="match status" value="1"/>
</dbReference>
<dbReference type="SUPFAM" id="SSF53448">
    <property type="entry name" value="Nucleotide-diphospho-sugar transferases"/>
    <property type="match status" value="1"/>
</dbReference>
<comment type="caution">
    <text evidence="1">The sequence shown here is derived from an EMBL/GenBank/DDBJ whole genome shotgun (WGS) entry which is preliminary data.</text>
</comment>
<dbReference type="Proteomes" id="UP000466535">
    <property type="component" value="Unassembled WGS sequence"/>
</dbReference>
<accession>A0A6B0SZH2</accession>
<dbReference type="GO" id="GO:0016757">
    <property type="term" value="F:glycosyltransferase activity"/>
    <property type="evidence" value="ECO:0007669"/>
    <property type="project" value="InterPro"/>
</dbReference>
<gene>
    <name evidence="1" type="ORF">GRX03_02240</name>
</gene>
<sequence length="275" mass="31339">MTERGIIYVAMGRNFVEEAILSAESVQEQNSQIPITIFTDREIDEEVFDNVVVVDDPEYGFRDKINYLQRSPYDKTIFLDTDTYVTGDVSDLFALLDRFDIGAAHNNDHQKREADDMQSVPESFPEYNTGVLAFRTDAMQQLSKKWNEFYSVDQSHDQPSFRKAVYESDIRLATIPPEYNCLFRYPGHAVGEVKIFHGRLLDFDAEGAGKYYEIENAVSSINATTGSRIFYPRSTGGYSVKLSRTLPRRIRLSIKERGIVGTVKRAATVTLKNLL</sequence>
<dbReference type="Pfam" id="PF01501">
    <property type="entry name" value="Glyco_transf_8"/>
    <property type="match status" value="1"/>
</dbReference>
<dbReference type="AlphaFoldDB" id="A0A6B0SZH2"/>
<dbReference type="OrthoDB" id="204927at2157"/>
<dbReference type="InterPro" id="IPR002495">
    <property type="entry name" value="Glyco_trans_8"/>
</dbReference>
<evidence type="ECO:0000313" key="1">
    <source>
        <dbReference type="EMBL" id="MXR50427.1"/>
    </source>
</evidence>
<dbReference type="RefSeq" id="WP_159762556.1">
    <property type="nucleotide sequence ID" value="NZ_WUUT01000001.1"/>
</dbReference>
<organism evidence="1 2">
    <name type="scientific">Halovenus carboxidivorans</name>
    <dbReference type="NCBI Taxonomy" id="2692199"/>
    <lineage>
        <taxon>Archaea</taxon>
        <taxon>Methanobacteriati</taxon>
        <taxon>Methanobacteriota</taxon>
        <taxon>Stenosarchaea group</taxon>
        <taxon>Halobacteria</taxon>
        <taxon>Halobacteriales</taxon>
        <taxon>Haloarculaceae</taxon>
        <taxon>Halovenus</taxon>
    </lineage>
</organism>
<evidence type="ECO:0008006" key="3">
    <source>
        <dbReference type="Google" id="ProtNLM"/>
    </source>
</evidence>
<evidence type="ECO:0000313" key="2">
    <source>
        <dbReference type="Proteomes" id="UP000466535"/>
    </source>
</evidence>
<name>A0A6B0SZH2_9EURY</name>
<dbReference type="EMBL" id="WUUT01000001">
    <property type="protein sequence ID" value="MXR50427.1"/>
    <property type="molecule type" value="Genomic_DNA"/>
</dbReference>
<dbReference type="InterPro" id="IPR029044">
    <property type="entry name" value="Nucleotide-diphossugar_trans"/>
</dbReference>
<keyword evidence="2" id="KW-1185">Reference proteome</keyword>
<protein>
    <recommendedName>
        <fullName evidence="3">Nucleotide-diphospho-sugar transferase domain-containing protein</fullName>
    </recommendedName>
</protein>
<proteinExistence type="predicted"/>